<feature type="signal peptide" evidence="1">
    <location>
        <begin position="1"/>
        <end position="25"/>
    </location>
</feature>
<evidence type="ECO:0008006" key="4">
    <source>
        <dbReference type="Google" id="ProtNLM"/>
    </source>
</evidence>
<feature type="chain" id="PRO_5042010940" description="LITAF domain-containing protein" evidence="1">
    <location>
        <begin position="26"/>
        <end position="79"/>
    </location>
</feature>
<keyword evidence="3" id="KW-1185">Reference proteome</keyword>
<proteinExistence type="predicted"/>
<dbReference type="AlphaFoldDB" id="A0AAE1A025"/>
<keyword evidence="1" id="KW-0732">Signal</keyword>
<evidence type="ECO:0000256" key="1">
    <source>
        <dbReference type="SAM" id="SignalP"/>
    </source>
</evidence>
<gene>
    <name evidence="2" type="ORF">RRG08_021842</name>
</gene>
<evidence type="ECO:0000313" key="2">
    <source>
        <dbReference type="EMBL" id="KAK3777732.1"/>
    </source>
</evidence>
<dbReference type="Proteomes" id="UP001283361">
    <property type="component" value="Unassembled WGS sequence"/>
</dbReference>
<protein>
    <recommendedName>
        <fullName evidence="4">LITAF domain-containing protein</fullName>
    </recommendedName>
</protein>
<dbReference type="EMBL" id="JAWDGP010003066">
    <property type="protein sequence ID" value="KAK3777732.1"/>
    <property type="molecule type" value="Genomic_DNA"/>
</dbReference>
<organism evidence="2 3">
    <name type="scientific">Elysia crispata</name>
    <name type="common">lettuce slug</name>
    <dbReference type="NCBI Taxonomy" id="231223"/>
    <lineage>
        <taxon>Eukaryota</taxon>
        <taxon>Metazoa</taxon>
        <taxon>Spiralia</taxon>
        <taxon>Lophotrochozoa</taxon>
        <taxon>Mollusca</taxon>
        <taxon>Gastropoda</taxon>
        <taxon>Heterobranchia</taxon>
        <taxon>Euthyneura</taxon>
        <taxon>Panpulmonata</taxon>
        <taxon>Sacoglossa</taxon>
        <taxon>Placobranchoidea</taxon>
        <taxon>Plakobranchidae</taxon>
        <taxon>Elysia</taxon>
    </lineage>
</organism>
<reference evidence="2" key="1">
    <citation type="journal article" date="2023" name="G3 (Bethesda)">
        <title>A reference genome for the long-term kleptoplast-retaining sea slug Elysia crispata morphotype clarki.</title>
        <authorList>
            <person name="Eastman K.E."/>
            <person name="Pendleton A.L."/>
            <person name="Shaikh M.A."/>
            <person name="Suttiyut T."/>
            <person name="Ogas R."/>
            <person name="Tomko P."/>
            <person name="Gavelis G."/>
            <person name="Widhalm J.R."/>
            <person name="Wisecaver J.H."/>
        </authorList>
    </citation>
    <scope>NUCLEOTIDE SEQUENCE</scope>
    <source>
        <strain evidence="2">ECLA1</strain>
    </source>
</reference>
<sequence>MFTQLKRMMMWLMIVYVTMIDLSYINHPLFGDLGEPGDIGDPFDLGEPYKLQFCPGCGTKTRKIYENPLRSYHMSATFY</sequence>
<accession>A0AAE1A025</accession>
<evidence type="ECO:0000313" key="3">
    <source>
        <dbReference type="Proteomes" id="UP001283361"/>
    </source>
</evidence>
<name>A0AAE1A025_9GAST</name>
<comment type="caution">
    <text evidence="2">The sequence shown here is derived from an EMBL/GenBank/DDBJ whole genome shotgun (WGS) entry which is preliminary data.</text>
</comment>